<name>A0AAV7Q1Z3_PLEWA</name>
<dbReference type="AlphaFoldDB" id="A0AAV7Q1Z3"/>
<keyword evidence="3" id="KW-1185">Reference proteome</keyword>
<feature type="compositionally biased region" description="Basic and acidic residues" evidence="1">
    <location>
        <begin position="1"/>
        <end position="10"/>
    </location>
</feature>
<reference evidence="2" key="1">
    <citation type="journal article" date="2022" name="bioRxiv">
        <title>Sequencing and chromosome-scale assembly of the giantPleurodeles waltlgenome.</title>
        <authorList>
            <person name="Brown T."/>
            <person name="Elewa A."/>
            <person name="Iarovenko S."/>
            <person name="Subramanian E."/>
            <person name="Araus A.J."/>
            <person name="Petzold A."/>
            <person name="Susuki M."/>
            <person name="Suzuki K.-i.T."/>
            <person name="Hayashi T."/>
            <person name="Toyoda A."/>
            <person name="Oliveira C."/>
            <person name="Osipova E."/>
            <person name="Leigh N.D."/>
            <person name="Simon A."/>
            <person name="Yun M.H."/>
        </authorList>
    </citation>
    <scope>NUCLEOTIDE SEQUENCE</scope>
    <source>
        <strain evidence="2">20211129_DDA</strain>
        <tissue evidence="2">Liver</tissue>
    </source>
</reference>
<dbReference type="EMBL" id="JANPWB010000011">
    <property type="protein sequence ID" value="KAJ1133225.1"/>
    <property type="molecule type" value="Genomic_DNA"/>
</dbReference>
<feature type="region of interest" description="Disordered" evidence="1">
    <location>
        <begin position="1"/>
        <end position="61"/>
    </location>
</feature>
<comment type="caution">
    <text evidence="2">The sequence shown here is derived from an EMBL/GenBank/DDBJ whole genome shotgun (WGS) entry which is preliminary data.</text>
</comment>
<organism evidence="2 3">
    <name type="scientific">Pleurodeles waltl</name>
    <name type="common">Iberian ribbed newt</name>
    <dbReference type="NCBI Taxonomy" id="8319"/>
    <lineage>
        <taxon>Eukaryota</taxon>
        <taxon>Metazoa</taxon>
        <taxon>Chordata</taxon>
        <taxon>Craniata</taxon>
        <taxon>Vertebrata</taxon>
        <taxon>Euteleostomi</taxon>
        <taxon>Amphibia</taxon>
        <taxon>Batrachia</taxon>
        <taxon>Caudata</taxon>
        <taxon>Salamandroidea</taxon>
        <taxon>Salamandridae</taxon>
        <taxon>Pleurodelinae</taxon>
        <taxon>Pleurodeles</taxon>
    </lineage>
</organism>
<protein>
    <submittedName>
        <fullName evidence="2">Uncharacterized protein</fullName>
    </submittedName>
</protein>
<accession>A0AAV7Q1Z3</accession>
<feature type="compositionally biased region" description="Basic and acidic residues" evidence="1">
    <location>
        <begin position="23"/>
        <end position="61"/>
    </location>
</feature>
<sequence>KRQSHSKLEETEPSLPEGTEPLLGRRDRALPARRDRALPARRDRELPTTKDRSLPARRDRRRGIEKSIVSLVCAPYGSALSDIPSEMPGIFSSKGSSRCKQSLQGWILM</sequence>
<evidence type="ECO:0000313" key="2">
    <source>
        <dbReference type="EMBL" id="KAJ1133225.1"/>
    </source>
</evidence>
<proteinExistence type="predicted"/>
<evidence type="ECO:0000313" key="3">
    <source>
        <dbReference type="Proteomes" id="UP001066276"/>
    </source>
</evidence>
<feature type="non-terminal residue" evidence="2">
    <location>
        <position position="109"/>
    </location>
</feature>
<gene>
    <name evidence="2" type="ORF">NDU88_011522</name>
</gene>
<feature type="non-terminal residue" evidence="2">
    <location>
        <position position="1"/>
    </location>
</feature>
<dbReference type="Proteomes" id="UP001066276">
    <property type="component" value="Chromosome 7"/>
</dbReference>
<evidence type="ECO:0000256" key="1">
    <source>
        <dbReference type="SAM" id="MobiDB-lite"/>
    </source>
</evidence>